<organism evidence="6 7">
    <name type="scientific">Thermophagus xiamenensis</name>
    <dbReference type="NCBI Taxonomy" id="385682"/>
    <lineage>
        <taxon>Bacteria</taxon>
        <taxon>Pseudomonadati</taxon>
        <taxon>Bacteroidota</taxon>
        <taxon>Bacteroidia</taxon>
        <taxon>Marinilabiliales</taxon>
        <taxon>Marinilabiliaceae</taxon>
        <taxon>Thermophagus</taxon>
    </lineage>
</organism>
<dbReference type="OrthoDB" id="9805933at2"/>
<dbReference type="Gene3D" id="2.40.10.240">
    <property type="entry name" value="QueA-like"/>
    <property type="match status" value="1"/>
</dbReference>
<dbReference type="PANTHER" id="PTHR30307:SF0">
    <property type="entry name" value="S-ADENOSYLMETHIONINE:TRNA RIBOSYLTRANSFERASE-ISOMERASE"/>
    <property type="match status" value="1"/>
</dbReference>
<keyword evidence="6" id="KW-0413">Isomerase</keyword>
<dbReference type="InParanoid" id="A0A1I2AYM9"/>
<keyword evidence="7" id="KW-1185">Reference proteome</keyword>
<comment type="catalytic activity">
    <reaction evidence="5">
        <text>7-aminomethyl-7-carbaguanosine(34) in tRNA + S-adenosyl-L-methionine = epoxyqueuosine(34) in tRNA + adenine + L-methionine + 2 H(+)</text>
        <dbReference type="Rhea" id="RHEA:32155"/>
        <dbReference type="Rhea" id="RHEA-COMP:10342"/>
        <dbReference type="Rhea" id="RHEA-COMP:18582"/>
        <dbReference type="ChEBI" id="CHEBI:15378"/>
        <dbReference type="ChEBI" id="CHEBI:16708"/>
        <dbReference type="ChEBI" id="CHEBI:57844"/>
        <dbReference type="ChEBI" id="CHEBI:59789"/>
        <dbReference type="ChEBI" id="CHEBI:82833"/>
        <dbReference type="ChEBI" id="CHEBI:194443"/>
        <dbReference type="EC" id="2.4.99.17"/>
    </reaction>
</comment>
<evidence type="ECO:0000256" key="1">
    <source>
        <dbReference type="ARBA" id="ARBA00022490"/>
    </source>
</evidence>
<dbReference type="HAMAP" id="MF_00113">
    <property type="entry name" value="QueA"/>
    <property type="match status" value="1"/>
</dbReference>
<dbReference type="Gene3D" id="3.40.1780.10">
    <property type="entry name" value="QueA-like"/>
    <property type="match status" value="1"/>
</dbReference>
<dbReference type="EMBL" id="FONA01000012">
    <property type="protein sequence ID" value="SFE49012.1"/>
    <property type="molecule type" value="Genomic_DNA"/>
</dbReference>
<dbReference type="UniPathway" id="UPA00392"/>
<dbReference type="EC" id="2.4.99.17" evidence="5"/>
<comment type="subunit">
    <text evidence="5">Monomer.</text>
</comment>
<evidence type="ECO:0000256" key="2">
    <source>
        <dbReference type="ARBA" id="ARBA00022679"/>
    </source>
</evidence>
<dbReference type="AlphaFoldDB" id="A0A1I2AYM9"/>
<comment type="function">
    <text evidence="5">Transfers and isomerizes the ribose moiety from AdoMet to the 7-aminomethyl group of 7-deazaguanine (preQ1-tRNA) to give epoxyqueuosine (oQ-tRNA).</text>
</comment>
<dbReference type="GO" id="GO:0008616">
    <property type="term" value="P:tRNA queuosine(34) biosynthetic process"/>
    <property type="evidence" value="ECO:0007669"/>
    <property type="project" value="UniProtKB-UniRule"/>
</dbReference>
<reference evidence="6 7" key="1">
    <citation type="submission" date="2016-10" db="EMBL/GenBank/DDBJ databases">
        <authorList>
            <person name="de Groot N.N."/>
        </authorList>
    </citation>
    <scope>NUCLEOTIDE SEQUENCE [LARGE SCALE GENOMIC DNA]</scope>
    <source>
        <strain evidence="6 7">DSM 19012</strain>
    </source>
</reference>
<dbReference type="Proteomes" id="UP000181976">
    <property type="component" value="Unassembled WGS sequence"/>
</dbReference>
<dbReference type="InterPro" id="IPR042119">
    <property type="entry name" value="QueA_dom2"/>
</dbReference>
<dbReference type="GO" id="GO:0051075">
    <property type="term" value="F:S-adenosylmethionine:tRNA ribosyltransferase-isomerase activity"/>
    <property type="evidence" value="ECO:0007669"/>
    <property type="project" value="UniProtKB-EC"/>
</dbReference>
<evidence type="ECO:0000313" key="7">
    <source>
        <dbReference type="Proteomes" id="UP000181976"/>
    </source>
</evidence>
<sequence length="401" mass="45910">MDISIKNFDYDLPEERIAKYPLPERDQSKLLYYKEGKISDHVFSQLPELLPANTMMIFNNTKVIRARLPFKKSTGARIEIFCLEPIEPFELTSAFAQNKEVVWNCMVGNLKKWKEGPLETIIQNGQAPIHLSAEKVNKTQEGFAIRFKWNNPNFTFSELMDYMGKTPIPPYLNRDSEEIDTVRYQTVYSKEKGSVAAPTAGLHFTDNVINRMKKNGVSIQTLTLHVGAGTFRPVKSENVADHEMHTEHFRISLETLKNIQRHKGIRIAVGTTSLRTLESLYWAGVLCHLNQPFHHIGQWTPYHLKSNLRFEEALENLIESTERSGKTHFEGSTAIIIAPGYQIKSIDAIVTNFHQPKSTLLLLIAALVGDEWKRIYSHALKNNYRFLSYGDSSLLWKSSLL</sequence>
<evidence type="ECO:0000256" key="4">
    <source>
        <dbReference type="ARBA" id="ARBA00022785"/>
    </source>
</evidence>
<comment type="subcellular location">
    <subcellularLocation>
        <location evidence="5">Cytoplasm</location>
    </subcellularLocation>
</comment>
<comment type="similarity">
    <text evidence="5">Belongs to the QueA family.</text>
</comment>
<dbReference type="PANTHER" id="PTHR30307">
    <property type="entry name" value="S-ADENOSYLMETHIONINE:TRNA RIBOSYLTRANSFERASE-ISOMERASE"/>
    <property type="match status" value="1"/>
</dbReference>
<gene>
    <name evidence="5" type="primary">queA</name>
    <name evidence="6" type="ORF">SAMN05444380_11242</name>
</gene>
<evidence type="ECO:0000256" key="5">
    <source>
        <dbReference type="HAMAP-Rule" id="MF_00113"/>
    </source>
</evidence>
<keyword evidence="2 5" id="KW-0808">Transferase</keyword>
<evidence type="ECO:0000256" key="3">
    <source>
        <dbReference type="ARBA" id="ARBA00022691"/>
    </source>
</evidence>
<dbReference type="Pfam" id="PF02547">
    <property type="entry name" value="Queuosine_synth"/>
    <property type="match status" value="1"/>
</dbReference>
<dbReference type="STRING" id="385682.SAMN05444380_11242"/>
<dbReference type="eggNOG" id="COG0809">
    <property type="taxonomic scope" value="Bacteria"/>
</dbReference>
<dbReference type="InterPro" id="IPR042118">
    <property type="entry name" value="QueA_dom1"/>
</dbReference>
<dbReference type="InterPro" id="IPR036100">
    <property type="entry name" value="QueA_sf"/>
</dbReference>
<proteinExistence type="inferred from homology"/>
<dbReference type="RefSeq" id="WP_010527404.1">
    <property type="nucleotide sequence ID" value="NZ_AFSL01000044.1"/>
</dbReference>
<dbReference type="GO" id="GO:0005737">
    <property type="term" value="C:cytoplasm"/>
    <property type="evidence" value="ECO:0007669"/>
    <property type="project" value="UniProtKB-SubCell"/>
</dbReference>
<name>A0A1I2AYM9_9BACT</name>
<keyword evidence="3 5" id="KW-0949">S-adenosyl-L-methionine</keyword>
<dbReference type="SUPFAM" id="SSF111337">
    <property type="entry name" value="QueA-like"/>
    <property type="match status" value="1"/>
</dbReference>
<comment type="pathway">
    <text evidence="5">tRNA modification; tRNA-queuosine biosynthesis.</text>
</comment>
<evidence type="ECO:0000313" key="6">
    <source>
        <dbReference type="EMBL" id="SFE49012.1"/>
    </source>
</evidence>
<keyword evidence="4 5" id="KW-0671">Queuosine biosynthesis</keyword>
<accession>A0A1I2AYM9</accession>
<protein>
    <recommendedName>
        <fullName evidence="5">S-adenosylmethionine:tRNA ribosyltransferase-isomerase</fullName>
        <ecNumber evidence="5">2.4.99.17</ecNumber>
    </recommendedName>
    <alternativeName>
        <fullName evidence="5">Queuosine biosynthesis protein QueA</fullName>
    </alternativeName>
</protein>
<keyword evidence="1 5" id="KW-0963">Cytoplasm</keyword>
<dbReference type="InterPro" id="IPR003699">
    <property type="entry name" value="QueA"/>
</dbReference>